<evidence type="ECO:0000256" key="11">
    <source>
        <dbReference type="RuleBase" id="RU000461"/>
    </source>
</evidence>
<dbReference type="PANTHER" id="PTHR24304:SF2">
    <property type="entry name" value="24-HYDROXYCHOLESTEROL 7-ALPHA-HYDROXYLASE"/>
    <property type="match status" value="1"/>
</dbReference>
<sequence>MALTNNGTSITVPWVVSSSVHQYIPKFAPSWVLVIGGLFGLQILAIVLNILRQLVLPRDKSLPPEVFHILPIIGSAIQYGDDPINFFFKCRERYGDVFTFTLIGRKVTVALGPKGNDMILGGKPNVVSAEEAYTHVTTPVFGKGVVFDCSNDALMQQKKFIKFGLSTENFRAYMGMIEDETYQFLSTDSAFAATFNTPNRDWGSFNAVKSLAELTILTASRTLQGSEVRSRLDKTFAQRYNDLDGGFKPINFLFPSLPLPSYRRRDKAQQEMSKFYQDIIQRRRDRVTNPEDEEVGHDMLATLAEQKYRDGRPLSDEETAHMMIALLMAGQHTSSATSSWILLHIADNVEVQQGLYAEQVKHFSTPDGKGFQTMEYESLKNLPLLDAVVRETLRVHPPIHSIMRKVMQDLPVPSSLAAPSESGAFVIPKGYFVLASPAVAGTDPRVWENPAEWDPYRWIRGGSGAGAASKDELSGEKVDYGFGMMSKGTESPYQPFGAGRHRCIGESFAYVQLGSIIATIVRNLELRLPAGKTVPPQNYHTMVVMPKSPCDIEFRRRE</sequence>
<keyword evidence="8 11" id="KW-0503">Monooxygenase</keyword>
<reference evidence="13 14" key="1">
    <citation type="submission" date="2014-04" db="EMBL/GenBank/DDBJ databases">
        <authorList>
            <consortium name="DOE Joint Genome Institute"/>
            <person name="Kuo A."/>
            <person name="Zuccaro A."/>
            <person name="Kohler A."/>
            <person name="Nagy L.G."/>
            <person name="Floudas D."/>
            <person name="Copeland A."/>
            <person name="Barry K.W."/>
            <person name="Cichocki N."/>
            <person name="Veneault-Fourrey C."/>
            <person name="LaButti K."/>
            <person name="Lindquist E.A."/>
            <person name="Lipzen A."/>
            <person name="Lundell T."/>
            <person name="Morin E."/>
            <person name="Murat C."/>
            <person name="Sun H."/>
            <person name="Tunlid A."/>
            <person name="Henrissat B."/>
            <person name="Grigoriev I.V."/>
            <person name="Hibbett D.S."/>
            <person name="Martin F."/>
            <person name="Nordberg H.P."/>
            <person name="Cantor M.N."/>
            <person name="Hua S.X."/>
        </authorList>
    </citation>
    <scope>NUCLEOTIDE SEQUENCE [LARGE SCALE GENOMIC DNA]</scope>
    <source>
        <strain evidence="13 14">MAFF 305830</strain>
    </source>
</reference>
<evidence type="ECO:0000256" key="9">
    <source>
        <dbReference type="ARBA" id="ARBA00023136"/>
    </source>
</evidence>
<organism evidence="13 14">
    <name type="scientific">Serendipita vermifera MAFF 305830</name>
    <dbReference type="NCBI Taxonomy" id="933852"/>
    <lineage>
        <taxon>Eukaryota</taxon>
        <taxon>Fungi</taxon>
        <taxon>Dikarya</taxon>
        <taxon>Basidiomycota</taxon>
        <taxon>Agaricomycotina</taxon>
        <taxon>Agaricomycetes</taxon>
        <taxon>Sebacinales</taxon>
        <taxon>Serendipitaceae</taxon>
        <taxon>Serendipita</taxon>
    </lineage>
</organism>
<dbReference type="HOGENOM" id="CLU_001570_15_0_1"/>
<keyword evidence="12" id="KW-1133">Transmembrane helix</keyword>
<dbReference type="GO" id="GO:0020037">
    <property type="term" value="F:heme binding"/>
    <property type="evidence" value="ECO:0007669"/>
    <property type="project" value="InterPro"/>
</dbReference>
<keyword evidence="14" id="KW-1185">Reference proteome</keyword>
<dbReference type="InterPro" id="IPR050529">
    <property type="entry name" value="CYP450_sterol_14alpha_dmase"/>
</dbReference>
<dbReference type="OrthoDB" id="1055148at2759"/>
<proteinExistence type="inferred from homology"/>
<keyword evidence="4 10" id="KW-0349">Heme</keyword>
<dbReference type="GO" id="GO:0016705">
    <property type="term" value="F:oxidoreductase activity, acting on paired donors, with incorporation or reduction of molecular oxygen"/>
    <property type="evidence" value="ECO:0007669"/>
    <property type="project" value="InterPro"/>
</dbReference>
<keyword evidence="6 11" id="KW-0560">Oxidoreductase</keyword>
<dbReference type="Gene3D" id="1.10.630.10">
    <property type="entry name" value="Cytochrome P450"/>
    <property type="match status" value="1"/>
</dbReference>
<name>A0A0C3AVT5_SERVB</name>
<dbReference type="PROSITE" id="PS00086">
    <property type="entry name" value="CYTOCHROME_P450"/>
    <property type="match status" value="1"/>
</dbReference>
<protein>
    <recommendedName>
        <fullName evidence="15">Lanosterol 14-alpha-demethylase</fullName>
    </recommendedName>
</protein>
<dbReference type="EMBL" id="KN824292">
    <property type="protein sequence ID" value="KIM28620.1"/>
    <property type="molecule type" value="Genomic_DNA"/>
</dbReference>
<evidence type="ECO:0000256" key="2">
    <source>
        <dbReference type="ARBA" id="ARBA00004370"/>
    </source>
</evidence>
<evidence type="ECO:0000256" key="4">
    <source>
        <dbReference type="ARBA" id="ARBA00022617"/>
    </source>
</evidence>
<dbReference type="InterPro" id="IPR002403">
    <property type="entry name" value="Cyt_P450_E_grp-IV"/>
</dbReference>
<evidence type="ECO:0000256" key="1">
    <source>
        <dbReference type="ARBA" id="ARBA00001971"/>
    </source>
</evidence>
<evidence type="ECO:0000256" key="7">
    <source>
        <dbReference type="ARBA" id="ARBA00023004"/>
    </source>
</evidence>
<evidence type="ECO:0000313" key="14">
    <source>
        <dbReference type="Proteomes" id="UP000054097"/>
    </source>
</evidence>
<feature type="binding site" description="axial binding residue" evidence="10">
    <location>
        <position position="503"/>
    </location>
    <ligand>
        <name>heme</name>
        <dbReference type="ChEBI" id="CHEBI:30413"/>
    </ligand>
    <ligandPart>
        <name>Fe</name>
        <dbReference type="ChEBI" id="CHEBI:18248"/>
    </ligandPart>
</feature>
<dbReference type="PRINTS" id="PR00385">
    <property type="entry name" value="P450"/>
</dbReference>
<comment type="subcellular location">
    <subcellularLocation>
        <location evidence="2">Membrane</location>
    </subcellularLocation>
</comment>
<keyword evidence="12" id="KW-0812">Transmembrane</keyword>
<evidence type="ECO:0008006" key="15">
    <source>
        <dbReference type="Google" id="ProtNLM"/>
    </source>
</evidence>
<evidence type="ECO:0000313" key="13">
    <source>
        <dbReference type="EMBL" id="KIM28620.1"/>
    </source>
</evidence>
<comment type="cofactor">
    <cofactor evidence="1 10">
        <name>heme</name>
        <dbReference type="ChEBI" id="CHEBI:30413"/>
    </cofactor>
</comment>
<dbReference type="Pfam" id="PF00067">
    <property type="entry name" value="p450"/>
    <property type="match status" value="1"/>
</dbReference>
<dbReference type="PANTHER" id="PTHR24304">
    <property type="entry name" value="CYTOCHROME P450 FAMILY 7"/>
    <property type="match status" value="1"/>
</dbReference>
<dbReference type="FunFam" id="1.10.630.10:FF:000033">
    <property type="entry name" value="14-alpha sterol demethylase"/>
    <property type="match status" value="1"/>
</dbReference>
<dbReference type="CDD" id="cd11042">
    <property type="entry name" value="CYP51-like"/>
    <property type="match status" value="1"/>
</dbReference>
<evidence type="ECO:0000256" key="12">
    <source>
        <dbReference type="SAM" id="Phobius"/>
    </source>
</evidence>
<evidence type="ECO:0000256" key="5">
    <source>
        <dbReference type="ARBA" id="ARBA00022723"/>
    </source>
</evidence>
<dbReference type="InterPro" id="IPR001128">
    <property type="entry name" value="Cyt_P450"/>
</dbReference>
<dbReference type="PRINTS" id="PR00465">
    <property type="entry name" value="EP450IV"/>
</dbReference>
<accession>A0A0C3AVT5</accession>
<dbReference type="GO" id="GO:0016020">
    <property type="term" value="C:membrane"/>
    <property type="evidence" value="ECO:0007669"/>
    <property type="project" value="UniProtKB-SubCell"/>
</dbReference>
<dbReference type="InterPro" id="IPR036396">
    <property type="entry name" value="Cyt_P450_sf"/>
</dbReference>
<dbReference type="Proteomes" id="UP000054097">
    <property type="component" value="Unassembled WGS sequence"/>
</dbReference>
<dbReference type="STRING" id="933852.A0A0C3AVT5"/>
<feature type="transmembrane region" description="Helical" evidence="12">
    <location>
        <begin position="31"/>
        <end position="51"/>
    </location>
</feature>
<dbReference type="GO" id="GO:0004497">
    <property type="term" value="F:monooxygenase activity"/>
    <property type="evidence" value="ECO:0007669"/>
    <property type="project" value="UniProtKB-KW"/>
</dbReference>
<keyword evidence="7 10" id="KW-0408">Iron</keyword>
<dbReference type="GO" id="GO:0005506">
    <property type="term" value="F:iron ion binding"/>
    <property type="evidence" value="ECO:0007669"/>
    <property type="project" value="InterPro"/>
</dbReference>
<comment type="similarity">
    <text evidence="3 11">Belongs to the cytochrome P450 family.</text>
</comment>
<dbReference type="AlphaFoldDB" id="A0A0C3AVT5"/>
<evidence type="ECO:0000256" key="6">
    <source>
        <dbReference type="ARBA" id="ARBA00023002"/>
    </source>
</evidence>
<gene>
    <name evidence="13" type="ORF">M408DRAFT_137403</name>
</gene>
<evidence type="ECO:0000256" key="3">
    <source>
        <dbReference type="ARBA" id="ARBA00010617"/>
    </source>
</evidence>
<dbReference type="InterPro" id="IPR017972">
    <property type="entry name" value="Cyt_P450_CS"/>
</dbReference>
<dbReference type="SUPFAM" id="SSF48264">
    <property type="entry name" value="Cytochrome P450"/>
    <property type="match status" value="1"/>
</dbReference>
<keyword evidence="5 10" id="KW-0479">Metal-binding</keyword>
<evidence type="ECO:0000256" key="10">
    <source>
        <dbReference type="PIRSR" id="PIRSR602403-1"/>
    </source>
</evidence>
<keyword evidence="9 12" id="KW-0472">Membrane</keyword>
<reference evidence="14" key="2">
    <citation type="submission" date="2015-01" db="EMBL/GenBank/DDBJ databases">
        <title>Evolutionary Origins and Diversification of the Mycorrhizal Mutualists.</title>
        <authorList>
            <consortium name="DOE Joint Genome Institute"/>
            <consortium name="Mycorrhizal Genomics Consortium"/>
            <person name="Kohler A."/>
            <person name="Kuo A."/>
            <person name="Nagy L.G."/>
            <person name="Floudas D."/>
            <person name="Copeland A."/>
            <person name="Barry K.W."/>
            <person name="Cichocki N."/>
            <person name="Veneault-Fourrey C."/>
            <person name="LaButti K."/>
            <person name="Lindquist E.A."/>
            <person name="Lipzen A."/>
            <person name="Lundell T."/>
            <person name="Morin E."/>
            <person name="Murat C."/>
            <person name="Riley R."/>
            <person name="Ohm R."/>
            <person name="Sun H."/>
            <person name="Tunlid A."/>
            <person name="Henrissat B."/>
            <person name="Grigoriev I.V."/>
            <person name="Hibbett D.S."/>
            <person name="Martin F."/>
        </authorList>
    </citation>
    <scope>NUCLEOTIDE SEQUENCE [LARGE SCALE GENOMIC DNA]</scope>
    <source>
        <strain evidence="14">MAFF 305830</strain>
    </source>
</reference>
<evidence type="ECO:0000256" key="8">
    <source>
        <dbReference type="ARBA" id="ARBA00023033"/>
    </source>
</evidence>